<evidence type="ECO:0000256" key="2">
    <source>
        <dbReference type="ARBA" id="ARBA00022729"/>
    </source>
</evidence>
<dbReference type="PANTHER" id="PTHR30429:SF3">
    <property type="entry name" value="LIPOPROTEIN"/>
    <property type="match status" value="1"/>
</dbReference>
<comment type="similarity">
    <text evidence="6">Belongs to the nlpA lipoprotein family.</text>
</comment>
<proteinExistence type="inferred from homology"/>
<organism evidence="7 8">
    <name type="scientific">Weissella confusa</name>
    <name type="common">Lactobacillus confusus</name>
    <dbReference type="NCBI Taxonomy" id="1583"/>
    <lineage>
        <taxon>Bacteria</taxon>
        <taxon>Bacillati</taxon>
        <taxon>Bacillota</taxon>
        <taxon>Bacilli</taxon>
        <taxon>Lactobacillales</taxon>
        <taxon>Lactobacillaceae</taxon>
        <taxon>Weissella</taxon>
    </lineage>
</organism>
<dbReference type="SUPFAM" id="SSF53850">
    <property type="entry name" value="Periplasmic binding protein-like II"/>
    <property type="match status" value="1"/>
</dbReference>
<dbReference type="RefSeq" id="WP_118703849.1">
    <property type="nucleotide sequence ID" value="NZ_CABJBN010000002.1"/>
</dbReference>
<evidence type="ECO:0000313" key="7">
    <source>
        <dbReference type="EMBL" id="MBC6499650.1"/>
    </source>
</evidence>
<dbReference type="PIRSF" id="PIRSF002854">
    <property type="entry name" value="MetQ"/>
    <property type="match status" value="1"/>
</dbReference>
<dbReference type="AlphaFoldDB" id="A0A3R5YST1"/>
<dbReference type="InterPro" id="IPR004872">
    <property type="entry name" value="Lipoprotein_NlpA"/>
</dbReference>
<evidence type="ECO:0000256" key="1">
    <source>
        <dbReference type="ARBA" id="ARBA00004635"/>
    </source>
</evidence>
<name>A0A3R5YST1_WEICO</name>
<evidence type="ECO:0000256" key="4">
    <source>
        <dbReference type="ARBA" id="ARBA00023139"/>
    </source>
</evidence>
<keyword evidence="3" id="KW-0472">Membrane</keyword>
<keyword evidence="4" id="KW-0564">Palmitate</keyword>
<evidence type="ECO:0000256" key="3">
    <source>
        <dbReference type="ARBA" id="ARBA00023136"/>
    </source>
</evidence>
<evidence type="ECO:0000256" key="5">
    <source>
        <dbReference type="ARBA" id="ARBA00023288"/>
    </source>
</evidence>
<reference evidence="7" key="1">
    <citation type="submission" date="2020-08" db="EMBL/GenBank/DDBJ databases">
        <title>Complete genome sequence of Weissella confusa strain FS54 provides insights into metabolic potential.</title>
        <authorList>
            <person name="Fhoula I."/>
            <person name="Najjari A."/>
            <person name="Lekired A."/>
            <person name="Bessrour-Aouam N."/>
            <person name="Jaballah S."/>
            <person name="Klibi N."/>
            <person name="Ouzari H.-I."/>
        </authorList>
    </citation>
    <scope>NUCLEOTIDE SEQUENCE</scope>
    <source>
        <strain evidence="7">FS54</strain>
    </source>
</reference>
<comment type="caution">
    <text evidence="7">The sequence shown here is derived from an EMBL/GenBank/DDBJ whole genome shotgun (WGS) entry which is preliminary data.</text>
</comment>
<dbReference type="GO" id="GO:0016020">
    <property type="term" value="C:membrane"/>
    <property type="evidence" value="ECO:0007669"/>
    <property type="project" value="UniProtKB-SubCell"/>
</dbReference>
<protein>
    <recommendedName>
        <fullName evidence="6">Lipoprotein</fullName>
    </recommendedName>
</protein>
<comment type="subcellular location">
    <subcellularLocation>
        <location evidence="1">Membrane</location>
        <topology evidence="1">Lipid-anchor</topology>
    </subcellularLocation>
</comment>
<dbReference type="PANTHER" id="PTHR30429">
    <property type="entry name" value="D-METHIONINE-BINDING LIPOPROTEIN METQ"/>
    <property type="match status" value="1"/>
</dbReference>
<dbReference type="EMBL" id="JACSZT010000020">
    <property type="protein sequence ID" value="MBC6499650.1"/>
    <property type="molecule type" value="Genomic_DNA"/>
</dbReference>
<keyword evidence="2" id="KW-0732">Signal</keyword>
<evidence type="ECO:0000256" key="6">
    <source>
        <dbReference type="PIRNR" id="PIRNR002854"/>
    </source>
</evidence>
<gene>
    <name evidence="7" type="ORF">H7R52_16100</name>
</gene>
<dbReference type="Proteomes" id="UP000650485">
    <property type="component" value="Unassembled WGS sequence"/>
</dbReference>
<dbReference type="Gene3D" id="3.40.190.10">
    <property type="entry name" value="Periplasmic binding protein-like II"/>
    <property type="match status" value="2"/>
</dbReference>
<evidence type="ECO:0000313" key="8">
    <source>
        <dbReference type="Proteomes" id="UP000650485"/>
    </source>
</evidence>
<dbReference type="Pfam" id="PF03180">
    <property type="entry name" value="Lipoprotein_9"/>
    <property type="match status" value="1"/>
</dbReference>
<sequence>MVNKKIWLGAAVTVATTIAVGTTVINHVKADTDDKTVTVGIVGDSSRELWENVSKRTEKKYGVKIKIKVFSDYVKPNQALVDGSLDLNAFQRKVFFDDQNKKLGNKLVSIGKTVISPIRLYSLKHDKLADLKDGAQVVIPNDATNEQRALNLLVQAKLIKYNESVDTPTVKDVTDNPKKLDIVEIASDQTVSALKSADAAVINGNYAQDAGLKTKNVLLTQDVSNPKTASPYINIIAARKDKAKTKAYREIVKVYQTKTTEKEINKLYNGFESAAWNLK</sequence>
<keyword evidence="5 6" id="KW-0449">Lipoprotein</keyword>
<accession>A0A3R5YST1</accession>